<organism evidence="1 2">
    <name type="scientific">Intrasporangium calvum</name>
    <dbReference type="NCBI Taxonomy" id="53358"/>
    <lineage>
        <taxon>Bacteria</taxon>
        <taxon>Bacillati</taxon>
        <taxon>Actinomycetota</taxon>
        <taxon>Actinomycetes</taxon>
        <taxon>Micrococcales</taxon>
        <taxon>Intrasporangiaceae</taxon>
        <taxon>Intrasporangium</taxon>
    </lineage>
</organism>
<evidence type="ECO:0000313" key="1">
    <source>
        <dbReference type="EMBL" id="MDC5696462.1"/>
    </source>
</evidence>
<keyword evidence="2" id="KW-1185">Reference proteome</keyword>
<sequence length="297" mass="33171">MNEAQRRLLARHRRDAMSDLERFLVDRLVAPDAFETESRRNYLDALRSFDPDATLTEELTLRLVGPSASGGLTFDIGDALFRPLQDTVSAAAHDEVPLELTGLSSGSTVLHVRPLVTQRDRVADVPVDSSVADGAVRRTMQLFAEVENEGDLVPFSDVLTSASKFVDVLRKHELDLDMTWAASGGEVRAVSLTSRGREYLARQSEVTTRTEYTFVSGRITELRMSGMAKVKTTVAKNSPAHEVHFEPEQLLLKHLSLGDQVNFRVARIVEVDRIGRELSERIEYVSDASDSRRLFED</sequence>
<reference evidence="1 2" key="1">
    <citation type="submission" date="2022-11" db="EMBL/GenBank/DDBJ databases">
        <title>Anaerobic phenanthrene biodegradation by a DNRA strain PheN6.</title>
        <authorList>
            <person name="Zhang Z."/>
        </authorList>
    </citation>
    <scope>NUCLEOTIDE SEQUENCE [LARGE SCALE GENOMIC DNA]</scope>
    <source>
        <strain evidence="1 2">PheN6</strain>
    </source>
</reference>
<proteinExistence type="predicted"/>
<accession>A0ABT5GDX4</accession>
<dbReference type="RefSeq" id="WP_272461038.1">
    <property type="nucleotide sequence ID" value="NZ_JAPFQL010000011.1"/>
</dbReference>
<dbReference type="Proteomes" id="UP001150259">
    <property type="component" value="Unassembled WGS sequence"/>
</dbReference>
<name>A0ABT5GDX4_9MICO</name>
<comment type="caution">
    <text evidence="1">The sequence shown here is derived from an EMBL/GenBank/DDBJ whole genome shotgun (WGS) entry which is preliminary data.</text>
</comment>
<evidence type="ECO:0000313" key="2">
    <source>
        <dbReference type="Proteomes" id="UP001150259"/>
    </source>
</evidence>
<evidence type="ECO:0008006" key="3">
    <source>
        <dbReference type="Google" id="ProtNLM"/>
    </source>
</evidence>
<protein>
    <recommendedName>
        <fullName evidence="3">S1 motif domain-containing protein</fullName>
    </recommendedName>
</protein>
<gene>
    <name evidence="1" type="ORF">OO014_04270</name>
</gene>
<dbReference type="EMBL" id="JAPFQL010000011">
    <property type="protein sequence ID" value="MDC5696462.1"/>
    <property type="molecule type" value="Genomic_DNA"/>
</dbReference>